<organism evidence="7">
    <name type="scientific">Clostridium tertium</name>
    <dbReference type="NCBI Taxonomy" id="1559"/>
    <lineage>
        <taxon>Bacteria</taxon>
        <taxon>Bacillati</taxon>
        <taxon>Bacillota</taxon>
        <taxon>Clostridia</taxon>
        <taxon>Eubacteriales</taxon>
        <taxon>Clostridiaceae</taxon>
        <taxon>Clostridium</taxon>
    </lineage>
</organism>
<evidence type="ECO:0000256" key="3">
    <source>
        <dbReference type="ARBA" id="ARBA00022692"/>
    </source>
</evidence>
<feature type="transmembrane region" description="Helical" evidence="6">
    <location>
        <begin position="105"/>
        <end position="122"/>
    </location>
</feature>
<comment type="subcellular location">
    <subcellularLocation>
        <location evidence="1">Cell membrane</location>
        <topology evidence="1">Multi-pass membrane protein</topology>
    </subcellularLocation>
</comment>
<dbReference type="EMBL" id="CACRTO010000042">
    <property type="protein sequence ID" value="VYU57263.1"/>
    <property type="molecule type" value="Genomic_DNA"/>
</dbReference>
<sequence>MKNMELPRIGSRNIKTGIAVLICLLFWRNSLFAAIAAVICMQDTVENSLRIGKNRLIGTLLGGVLGLILLSTVNFFSLMAFLPIVTSLGVIIIIYCCNVIKKPAACSIASIILIGILVSNGYDDPLMYSIRRTVETAFGVVVAILINMYVNPPEDKDNTKTT</sequence>
<dbReference type="InterPro" id="IPR010343">
    <property type="entry name" value="ArAE_1"/>
</dbReference>
<evidence type="ECO:0000256" key="5">
    <source>
        <dbReference type="ARBA" id="ARBA00023136"/>
    </source>
</evidence>
<keyword evidence="2" id="KW-1003">Cell membrane</keyword>
<proteinExistence type="predicted"/>
<feature type="transmembrane region" description="Helical" evidence="6">
    <location>
        <begin position="134"/>
        <end position="150"/>
    </location>
</feature>
<keyword evidence="5 6" id="KW-0472">Membrane</keyword>
<name>A0A6N3G0Q5_9CLOT</name>
<dbReference type="PANTHER" id="PTHR30509">
    <property type="entry name" value="P-HYDROXYBENZOIC ACID EFFLUX PUMP SUBUNIT-RELATED"/>
    <property type="match status" value="1"/>
</dbReference>
<reference evidence="7" key="1">
    <citation type="submission" date="2019-11" db="EMBL/GenBank/DDBJ databases">
        <authorList>
            <person name="Feng L."/>
        </authorList>
    </citation>
    <scope>NUCLEOTIDE SEQUENCE</scope>
    <source>
        <strain evidence="7">CTertiumLFYP3</strain>
    </source>
</reference>
<evidence type="ECO:0000256" key="2">
    <source>
        <dbReference type="ARBA" id="ARBA00022475"/>
    </source>
</evidence>
<keyword evidence="4 6" id="KW-1133">Transmembrane helix</keyword>
<keyword evidence="3 6" id="KW-0812">Transmembrane</keyword>
<evidence type="ECO:0000313" key="7">
    <source>
        <dbReference type="EMBL" id="VYU57263.1"/>
    </source>
</evidence>
<dbReference type="PANTHER" id="PTHR30509:SF9">
    <property type="entry name" value="MULTIDRUG RESISTANCE PROTEIN MDTO"/>
    <property type="match status" value="1"/>
</dbReference>
<gene>
    <name evidence="7" type="ORF">CTLFYP3_02917</name>
</gene>
<feature type="transmembrane region" description="Helical" evidence="6">
    <location>
        <begin position="60"/>
        <end position="93"/>
    </location>
</feature>
<evidence type="ECO:0000256" key="1">
    <source>
        <dbReference type="ARBA" id="ARBA00004651"/>
    </source>
</evidence>
<evidence type="ECO:0000256" key="4">
    <source>
        <dbReference type="ARBA" id="ARBA00022989"/>
    </source>
</evidence>
<evidence type="ECO:0008006" key="8">
    <source>
        <dbReference type="Google" id="ProtNLM"/>
    </source>
</evidence>
<dbReference type="AlphaFoldDB" id="A0A6N3G0Q5"/>
<accession>A0A6N3G0Q5</accession>
<evidence type="ECO:0000256" key="6">
    <source>
        <dbReference type="SAM" id="Phobius"/>
    </source>
</evidence>
<dbReference type="GO" id="GO:0005886">
    <property type="term" value="C:plasma membrane"/>
    <property type="evidence" value="ECO:0007669"/>
    <property type="project" value="UniProtKB-SubCell"/>
</dbReference>
<dbReference type="Pfam" id="PF06081">
    <property type="entry name" value="ArAE_1"/>
    <property type="match status" value="1"/>
</dbReference>
<protein>
    <recommendedName>
        <fullName evidence="8">Fusaric acid resistance protein family protein</fullName>
    </recommendedName>
</protein>